<feature type="transmembrane region" description="Helical" evidence="2">
    <location>
        <begin position="21"/>
        <end position="40"/>
    </location>
</feature>
<dbReference type="STRING" id="1121306.SAMN02745196_00578"/>
<sequence>MGKPSIFSKNYNKQVKRRRKVRFVSIGVIAVCIGTGALYLSDNMFIFEVAKEKVISVLKLNKDSNKEIDDIEAQEEVQKVDNTEEETLAKEEKPESKVQRSQGVDLGSNITANIILSDESSKTTIIDVEKNPNLEFNISDKKDAVVILNKETQDMFLWTLDGKLEDITKKEFIDTENNKYPKAKQLSLNPNLVWAAKPTFISENKILYLSKLPWFDANHKLFVWTYDISKKTHALALDKRLQGDNIKVIESNGEKVKLEIDGQAISITLDGRVIP</sequence>
<dbReference type="AlphaFoldDB" id="A0A1M5TGR9"/>
<evidence type="ECO:0000313" key="4">
    <source>
        <dbReference type="Proteomes" id="UP000184526"/>
    </source>
</evidence>
<organism evidence="3 4">
    <name type="scientific">Clostridium collagenovorans DSM 3089</name>
    <dbReference type="NCBI Taxonomy" id="1121306"/>
    <lineage>
        <taxon>Bacteria</taxon>
        <taxon>Bacillati</taxon>
        <taxon>Bacillota</taxon>
        <taxon>Clostridia</taxon>
        <taxon>Eubacteriales</taxon>
        <taxon>Clostridiaceae</taxon>
        <taxon>Clostridium</taxon>
    </lineage>
</organism>
<keyword evidence="4" id="KW-1185">Reference proteome</keyword>
<accession>A0A1M5TGR9</accession>
<keyword evidence="2" id="KW-1133">Transmembrane helix</keyword>
<protein>
    <submittedName>
        <fullName evidence="3">Uncharacterized protein</fullName>
    </submittedName>
</protein>
<evidence type="ECO:0000256" key="2">
    <source>
        <dbReference type="SAM" id="Phobius"/>
    </source>
</evidence>
<feature type="region of interest" description="Disordered" evidence="1">
    <location>
        <begin position="79"/>
        <end position="102"/>
    </location>
</feature>
<feature type="compositionally biased region" description="Basic and acidic residues" evidence="1">
    <location>
        <begin position="79"/>
        <end position="98"/>
    </location>
</feature>
<dbReference type="RefSeq" id="WP_072829854.1">
    <property type="nucleotide sequence ID" value="NZ_FQXP01000003.1"/>
</dbReference>
<evidence type="ECO:0000256" key="1">
    <source>
        <dbReference type="SAM" id="MobiDB-lite"/>
    </source>
</evidence>
<name>A0A1M5TGR9_9CLOT</name>
<keyword evidence="2" id="KW-0812">Transmembrane</keyword>
<reference evidence="3 4" key="1">
    <citation type="submission" date="2016-11" db="EMBL/GenBank/DDBJ databases">
        <authorList>
            <person name="Jaros S."/>
            <person name="Januszkiewicz K."/>
            <person name="Wedrychowicz H."/>
        </authorList>
    </citation>
    <scope>NUCLEOTIDE SEQUENCE [LARGE SCALE GENOMIC DNA]</scope>
    <source>
        <strain evidence="3 4">DSM 3089</strain>
    </source>
</reference>
<dbReference type="Proteomes" id="UP000184526">
    <property type="component" value="Unassembled WGS sequence"/>
</dbReference>
<gene>
    <name evidence="3" type="ORF">SAMN02745196_00578</name>
</gene>
<proteinExistence type="predicted"/>
<dbReference type="EMBL" id="FQXP01000003">
    <property type="protein sequence ID" value="SHH49947.1"/>
    <property type="molecule type" value="Genomic_DNA"/>
</dbReference>
<keyword evidence="2" id="KW-0472">Membrane</keyword>
<dbReference type="OrthoDB" id="1952449at2"/>
<evidence type="ECO:0000313" key="3">
    <source>
        <dbReference type="EMBL" id="SHH49947.1"/>
    </source>
</evidence>